<keyword evidence="1" id="KW-0472">Membrane</keyword>
<dbReference type="SUPFAM" id="SSF52540">
    <property type="entry name" value="P-loop containing nucleoside triphosphate hydrolases"/>
    <property type="match status" value="1"/>
</dbReference>
<organism evidence="3 4">
    <name type="scientific">Malaciobacter molluscorum LMG 25693</name>
    <dbReference type="NCBI Taxonomy" id="870501"/>
    <lineage>
        <taxon>Bacteria</taxon>
        <taxon>Pseudomonadati</taxon>
        <taxon>Campylobacterota</taxon>
        <taxon>Epsilonproteobacteria</taxon>
        <taxon>Campylobacterales</taxon>
        <taxon>Arcobacteraceae</taxon>
        <taxon>Malaciobacter</taxon>
    </lineage>
</organism>
<dbReference type="InterPro" id="IPR027417">
    <property type="entry name" value="P-loop_NTPase"/>
</dbReference>
<keyword evidence="1" id="KW-1133">Transmembrane helix</keyword>
<dbReference type="AlphaFoldDB" id="A0A2G1DJ10"/>
<feature type="transmembrane region" description="Helical" evidence="1">
    <location>
        <begin position="713"/>
        <end position="734"/>
    </location>
</feature>
<dbReference type="EMBL" id="NXFY01000006">
    <property type="protein sequence ID" value="PHO18488.1"/>
    <property type="molecule type" value="Genomic_DNA"/>
</dbReference>
<dbReference type="Pfam" id="PF05729">
    <property type="entry name" value="NACHT"/>
    <property type="match status" value="1"/>
</dbReference>
<feature type="transmembrane region" description="Helical" evidence="1">
    <location>
        <begin position="609"/>
        <end position="624"/>
    </location>
</feature>
<gene>
    <name evidence="3" type="ORF">CPU12_05710</name>
</gene>
<dbReference type="Proteomes" id="UP000221222">
    <property type="component" value="Unassembled WGS sequence"/>
</dbReference>
<reference evidence="3 4" key="1">
    <citation type="submission" date="2017-09" db="EMBL/GenBank/DDBJ databases">
        <title>Arcobacter canalis sp. nov., a new species isolated from a water canal contaminated with urban sewage.</title>
        <authorList>
            <person name="Perez-Cataluna A."/>
            <person name="Salas-Masso N."/>
            <person name="Figueras M.J."/>
        </authorList>
    </citation>
    <scope>NUCLEOTIDE SEQUENCE [LARGE SCALE GENOMIC DNA]</scope>
    <source>
        <strain evidence="3 4">F98-3</strain>
    </source>
</reference>
<keyword evidence="4" id="KW-1185">Reference proteome</keyword>
<keyword evidence="1" id="KW-0812">Transmembrane</keyword>
<proteinExistence type="predicted"/>
<feature type="transmembrane region" description="Helical" evidence="1">
    <location>
        <begin position="644"/>
        <end position="662"/>
    </location>
</feature>
<evidence type="ECO:0000256" key="1">
    <source>
        <dbReference type="SAM" id="Phobius"/>
    </source>
</evidence>
<evidence type="ECO:0000313" key="4">
    <source>
        <dbReference type="Proteomes" id="UP000221222"/>
    </source>
</evidence>
<dbReference type="PROSITE" id="PS50837">
    <property type="entry name" value="NACHT"/>
    <property type="match status" value="1"/>
</dbReference>
<dbReference type="Pfam" id="PF22729">
    <property type="entry name" value="NCH3"/>
    <property type="match status" value="1"/>
</dbReference>
<dbReference type="Gene3D" id="3.40.50.300">
    <property type="entry name" value="P-loop containing nucleotide triphosphate hydrolases"/>
    <property type="match status" value="1"/>
</dbReference>
<evidence type="ECO:0000259" key="2">
    <source>
        <dbReference type="PROSITE" id="PS50837"/>
    </source>
</evidence>
<dbReference type="InterPro" id="IPR007111">
    <property type="entry name" value="NACHT_NTPase"/>
</dbReference>
<evidence type="ECO:0000313" key="3">
    <source>
        <dbReference type="EMBL" id="PHO18488.1"/>
    </source>
</evidence>
<comment type="caution">
    <text evidence="3">The sequence shown here is derived from an EMBL/GenBank/DDBJ whole genome shotgun (WGS) entry which is preliminary data.</text>
</comment>
<name>A0A2G1DJ10_9BACT</name>
<feature type="transmembrane region" description="Helical" evidence="1">
    <location>
        <begin position="682"/>
        <end position="707"/>
    </location>
</feature>
<feature type="domain" description="NACHT" evidence="2">
    <location>
        <begin position="36"/>
        <end position="176"/>
    </location>
</feature>
<protein>
    <recommendedName>
        <fullName evidence="2">NACHT domain-containing protein</fullName>
    </recommendedName>
</protein>
<sequence length="813" mass="95308">MILILFHLKLKLKLNNIYKREITKLNIAMKKNKKDKAFLVLGDPGSGKSTSLCKLCIDLLDDVEKTNRIPIYINLKEWIIDKKWDENNPPSAKGLHKFIKENIIKRLDNDFTTKFIDNYFDDLLENGHLFLVLDSFDEIPAVLDEEDSSWLIKELSSVIYKFLTYGHESKGLLSSRIFRKPTKEFNTDTLYEIKPLDDDKIIEIMQKRIDEKEELITKLFKDKPELLSLSRNPFTAALISSYLEKHNKLPENQSYIYKDFIEKQLNSSLSRPNTKIVNNEVVLNAVVLNAVKHISNKMYKDYNYGLEIPVNLVYKILEKEYSKEIISAIISKLKYSKIIRLGRGDNELFSFVHRRFHEYFVAINLIDKDIEYIMLESIPKDTKWRDSLIMYCELSTKKKVVEIANYCWNEVKKIEDENVNQGDEQYSRSIHCLRFLKEAFRSRRECLKDFELDLKIFLKEQIESKKGILHKKFNVEAVGLLSDNDIDEVITNVLNIKNMWIKEESFKSCRHLGSISKELSTKIKKYLFSIDSLTLILKRKNIIFSLKVSNAFASIYKIIKFKIFSIYIQAVSSVLLAILAPLYALIYIFLIFICDLVSKLIGFKIERNYELLFTIYATIAIFLLNTPDFNRLFLLDINSINLNYIIYLIVIILIFPWFEFFIKIQSFYCILKSITLKKFGEFLVKLIKFIGVVIVGVSITIVVGIIVNKFTSIFLIIGGLSFLFLLIFLIYIRVHDYLILKKIKYTDRIERDAINSSLQKFKTQWGEVKYINKIDTSRCIFIGAWENEVEYRCKNEEAETLLAKLDEKWLGLS</sequence>
<feature type="transmembrane region" description="Helical" evidence="1">
    <location>
        <begin position="574"/>
        <end position="597"/>
    </location>
</feature>
<dbReference type="InterPro" id="IPR054736">
    <property type="entry name" value="NCH3"/>
</dbReference>
<accession>A0A2G1DJ10</accession>